<reference evidence="3" key="3">
    <citation type="submission" date="2025-09" db="UniProtKB">
        <authorList>
            <consortium name="Ensembl"/>
        </authorList>
    </citation>
    <scope>IDENTIFICATION</scope>
</reference>
<feature type="region of interest" description="Disordered" evidence="1">
    <location>
        <begin position="251"/>
        <end position="302"/>
    </location>
</feature>
<proteinExistence type="predicted"/>
<dbReference type="Pfam" id="PF12874">
    <property type="entry name" value="zf-met"/>
    <property type="match status" value="1"/>
</dbReference>
<dbReference type="InterPro" id="IPR013087">
    <property type="entry name" value="Znf_C2H2_type"/>
</dbReference>
<name>W5MDY3_LEPOC</name>
<dbReference type="SUPFAM" id="SSF57667">
    <property type="entry name" value="beta-beta-alpha zinc fingers"/>
    <property type="match status" value="1"/>
</dbReference>
<reference evidence="3" key="2">
    <citation type="submission" date="2025-08" db="UniProtKB">
        <authorList>
            <consortium name="Ensembl"/>
        </authorList>
    </citation>
    <scope>IDENTIFICATION</scope>
</reference>
<dbReference type="PANTHER" id="PTHR45762">
    <property type="entry name" value="ZINC FINGER RNA-BINDING PROTEIN"/>
    <property type="match status" value="1"/>
</dbReference>
<dbReference type="Ensembl" id="ENSLOCT00000006600.1">
    <property type="protein sequence ID" value="ENSLOCP00000006592.1"/>
    <property type="gene ID" value="ENSLOCG00000005455.1"/>
</dbReference>
<feature type="compositionally biased region" description="Polar residues" evidence="1">
    <location>
        <begin position="286"/>
        <end position="295"/>
    </location>
</feature>
<dbReference type="GO" id="GO:0003676">
    <property type="term" value="F:nucleic acid binding"/>
    <property type="evidence" value="ECO:0007669"/>
    <property type="project" value="InterPro"/>
</dbReference>
<dbReference type="Gene3D" id="3.30.160.60">
    <property type="entry name" value="Classic Zinc Finger"/>
    <property type="match status" value="1"/>
</dbReference>
<dbReference type="GeneTree" id="ENSGT00740000115874"/>
<dbReference type="Proteomes" id="UP000018468">
    <property type="component" value="Linkage group LG11"/>
</dbReference>
<evidence type="ECO:0000259" key="2">
    <source>
        <dbReference type="PROSITE" id="PS00028"/>
    </source>
</evidence>
<dbReference type="GO" id="GO:0008270">
    <property type="term" value="F:zinc ion binding"/>
    <property type="evidence" value="ECO:0007669"/>
    <property type="project" value="InterPro"/>
</dbReference>
<protein>
    <submittedName>
        <fullName evidence="3">Uncharacterized LOC107078603</fullName>
    </submittedName>
</protein>
<evidence type="ECO:0000313" key="3">
    <source>
        <dbReference type="Ensembl" id="ENSLOCP00000006592.1"/>
    </source>
</evidence>
<keyword evidence="4" id="KW-1185">Reference proteome</keyword>
<dbReference type="Bgee" id="ENSLOCG00000005455">
    <property type="expression patterns" value="Expressed in bone element and 13 other cell types or tissues"/>
</dbReference>
<dbReference type="EMBL" id="AHAT01022092">
    <property type="status" value="NOT_ANNOTATED_CDS"/>
    <property type="molecule type" value="Genomic_DNA"/>
</dbReference>
<dbReference type="PROSITE" id="PS00028">
    <property type="entry name" value="ZINC_FINGER_C2H2_1"/>
    <property type="match status" value="1"/>
</dbReference>
<sequence>MDVDVKSSVVNKKPNKEAHFCKLCLIYCTSAQALQEHCRGAKHQKKKQQLGEPGSTRPGVNVKSLLDKILVTCTEPIIGLQYVWEYRSPSRTVQPHYQCRLCKVQVLKSEIIAHIKGWKHCYRYMKKVHPDMVPFEEDKAVEDPMVRKTIKESAGEVEKAEGRGKIKVLMKEPSEVAAFQGMRERYPPAFPDQGYPAENPQGIFPDFPGRMYSNDMPMGNDDFPMRGHLGDMPLGGYPGDGRMYESDLPSRELGAGPQQRYCDDFSSGGRCPEGGPPLDNDEPLNSGVSSRQNEGPYSRASEKNIPATLFECLENFRIETESDAQIVLKVTQKLTDVLMEYRLRTMSAMASSKQSSGPGEYPSSRVAGMDRYTGHKCL</sequence>
<evidence type="ECO:0000313" key="4">
    <source>
        <dbReference type="Proteomes" id="UP000018468"/>
    </source>
</evidence>
<dbReference type="AlphaFoldDB" id="W5MDY3"/>
<dbReference type="PANTHER" id="PTHR45762:SF14">
    <property type="entry name" value="SI:CH211-197H24.6"/>
    <property type="match status" value="1"/>
</dbReference>
<evidence type="ECO:0000256" key="1">
    <source>
        <dbReference type="SAM" id="MobiDB-lite"/>
    </source>
</evidence>
<dbReference type="InterPro" id="IPR003604">
    <property type="entry name" value="Matrin/U1-like-C_Znf_C2H2"/>
</dbReference>
<feature type="domain" description="C2H2-type" evidence="2">
    <location>
        <begin position="21"/>
        <end position="43"/>
    </location>
</feature>
<accession>W5MDY3</accession>
<dbReference type="SMART" id="SM00451">
    <property type="entry name" value="ZnF_U1"/>
    <property type="match status" value="2"/>
</dbReference>
<dbReference type="InterPro" id="IPR036236">
    <property type="entry name" value="Znf_C2H2_sf"/>
</dbReference>
<organism evidence="3 4">
    <name type="scientific">Lepisosteus oculatus</name>
    <name type="common">Spotted gar</name>
    <dbReference type="NCBI Taxonomy" id="7918"/>
    <lineage>
        <taxon>Eukaryota</taxon>
        <taxon>Metazoa</taxon>
        <taxon>Chordata</taxon>
        <taxon>Craniata</taxon>
        <taxon>Vertebrata</taxon>
        <taxon>Euteleostomi</taxon>
        <taxon>Actinopterygii</taxon>
        <taxon>Neopterygii</taxon>
        <taxon>Holostei</taxon>
        <taxon>Semionotiformes</taxon>
        <taxon>Lepisosteidae</taxon>
        <taxon>Lepisosteus</taxon>
    </lineage>
</organism>
<reference evidence="4" key="1">
    <citation type="submission" date="2011-12" db="EMBL/GenBank/DDBJ databases">
        <title>The Draft Genome of Lepisosteus oculatus.</title>
        <authorList>
            <consortium name="The Broad Institute Genome Assembly &amp; Analysis Group"/>
            <consortium name="Computational R&amp;D Group"/>
            <consortium name="and Sequencing Platform"/>
            <person name="Di Palma F."/>
            <person name="Alfoldi J."/>
            <person name="Johnson J."/>
            <person name="Berlin A."/>
            <person name="Gnerre S."/>
            <person name="Jaffe D."/>
            <person name="MacCallum I."/>
            <person name="Young S."/>
            <person name="Walker B.J."/>
            <person name="Lander E.S."/>
            <person name="Lindblad-Toh K."/>
        </authorList>
    </citation>
    <scope>NUCLEOTIDE SEQUENCE [LARGE SCALE GENOMIC DNA]</scope>
</reference>